<keyword evidence="3" id="KW-1185">Reference proteome</keyword>
<sequence>MRQRLNRKNERKRAVNCCSAFLVIGAISLLSACTSANGQSSAIKPGTVYSVGFDGNSIVSYDAGNSYSVDQEGHLSISYRNGSVTAKAPVKLDTTGKVIGMSKDETGLYLSEDKTAIVYGFADGASKPLHVLITNNEGEKWNEYEIQGAKGFETKFIGFTTDKEGWIVSGASHGVGSALNYLYQTSDGGKTWAEIGNANDVYAEQLTAAGFSTKEIGFLGFRFYEDYGPVIYWTKDQGKSWERLSVTLPEKFDEFRMNPLSPTFNGKDGLFPIAVRDQELNDIGTLYLTSKDNGLTWVYDASLDKFKMLDH</sequence>
<dbReference type="Gene3D" id="2.130.10.10">
    <property type="entry name" value="YVTN repeat-like/Quinoprotein amine dehydrogenase"/>
    <property type="match status" value="1"/>
</dbReference>
<dbReference type="RefSeq" id="WP_169280515.1">
    <property type="nucleotide sequence ID" value="NZ_CP051680.1"/>
</dbReference>
<dbReference type="AlphaFoldDB" id="A0A7Z2ZLF3"/>
<dbReference type="InterPro" id="IPR036278">
    <property type="entry name" value="Sialidase_sf"/>
</dbReference>
<gene>
    <name evidence="2" type="ORF">HH215_14225</name>
</gene>
<dbReference type="SUPFAM" id="SSF50939">
    <property type="entry name" value="Sialidases"/>
    <property type="match status" value="1"/>
</dbReference>
<dbReference type="EMBL" id="CP051680">
    <property type="protein sequence ID" value="QJD84231.1"/>
    <property type="molecule type" value="Genomic_DNA"/>
</dbReference>
<dbReference type="InterPro" id="IPR015943">
    <property type="entry name" value="WD40/YVTN_repeat-like_dom_sf"/>
</dbReference>
<name>A0A7Z2ZLF3_9BACL</name>
<proteinExistence type="predicted"/>
<evidence type="ECO:0000313" key="3">
    <source>
        <dbReference type="Proteomes" id="UP000502248"/>
    </source>
</evidence>
<evidence type="ECO:0008006" key="4">
    <source>
        <dbReference type="Google" id="ProtNLM"/>
    </source>
</evidence>
<accession>A0A7Z2ZLF3</accession>
<protein>
    <recommendedName>
        <fullName evidence="4">Sortilin N-terminal domain-containing protein</fullName>
    </recommendedName>
</protein>
<dbReference type="KEGG" id="cheb:HH215_14225"/>
<reference evidence="2 3" key="1">
    <citation type="submission" date="2020-04" db="EMBL/GenBank/DDBJ databases">
        <title>Genome sequencing of novel species.</title>
        <authorList>
            <person name="Heo J."/>
            <person name="Kim S.-J."/>
            <person name="Kim J.-S."/>
            <person name="Hong S.-B."/>
            <person name="Kwon S.-W."/>
        </authorList>
    </citation>
    <scope>NUCLEOTIDE SEQUENCE [LARGE SCALE GENOMIC DNA]</scope>
    <source>
        <strain evidence="2 3">MFER-1</strain>
    </source>
</reference>
<keyword evidence="1" id="KW-0732">Signal</keyword>
<feature type="signal peptide" evidence="1">
    <location>
        <begin position="1"/>
        <end position="32"/>
    </location>
</feature>
<evidence type="ECO:0000313" key="2">
    <source>
        <dbReference type="EMBL" id="QJD84231.1"/>
    </source>
</evidence>
<evidence type="ECO:0000256" key="1">
    <source>
        <dbReference type="SAM" id="SignalP"/>
    </source>
</evidence>
<dbReference type="PROSITE" id="PS51257">
    <property type="entry name" value="PROKAR_LIPOPROTEIN"/>
    <property type="match status" value="1"/>
</dbReference>
<feature type="chain" id="PRO_5038888574" description="Sortilin N-terminal domain-containing protein" evidence="1">
    <location>
        <begin position="33"/>
        <end position="311"/>
    </location>
</feature>
<dbReference type="Proteomes" id="UP000502248">
    <property type="component" value="Chromosome"/>
</dbReference>
<organism evidence="2 3">
    <name type="scientific">Cohnella herbarum</name>
    <dbReference type="NCBI Taxonomy" id="2728023"/>
    <lineage>
        <taxon>Bacteria</taxon>
        <taxon>Bacillati</taxon>
        <taxon>Bacillota</taxon>
        <taxon>Bacilli</taxon>
        <taxon>Bacillales</taxon>
        <taxon>Paenibacillaceae</taxon>
        <taxon>Cohnella</taxon>
    </lineage>
</organism>